<sequence length="63" mass="6672">MVLRYQGSTGISLGYFVVRHGAWKPVLLFLAAIPPNTSSGDVTSVNISTINIIVLSGRAAVEL</sequence>
<reference evidence="1 2" key="1">
    <citation type="submission" date="2020-09" db="EMBL/GenBank/DDBJ databases">
        <title>De no assembly of potato wild relative species, Solanum commersonii.</title>
        <authorList>
            <person name="Cho K."/>
        </authorList>
    </citation>
    <scope>NUCLEOTIDE SEQUENCE [LARGE SCALE GENOMIC DNA]</scope>
    <source>
        <strain evidence="1">LZ3.2</strain>
        <tissue evidence="1">Leaf</tissue>
    </source>
</reference>
<accession>A0A9J6AUY7</accession>
<organism evidence="1 2">
    <name type="scientific">Solanum commersonii</name>
    <name type="common">Commerson's wild potato</name>
    <name type="synonym">Commerson's nightshade</name>
    <dbReference type="NCBI Taxonomy" id="4109"/>
    <lineage>
        <taxon>Eukaryota</taxon>
        <taxon>Viridiplantae</taxon>
        <taxon>Streptophyta</taxon>
        <taxon>Embryophyta</taxon>
        <taxon>Tracheophyta</taxon>
        <taxon>Spermatophyta</taxon>
        <taxon>Magnoliopsida</taxon>
        <taxon>eudicotyledons</taxon>
        <taxon>Gunneridae</taxon>
        <taxon>Pentapetalae</taxon>
        <taxon>asterids</taxon>
        <taxon>lamiids</taxon>
        <taxon>Solanales</taxon>
        <taxon>Solanaceae</taxon>
        <taxon>Solanoideae</taxon>
        <taxon>Solaneae</taxon>
        <taxon>Solanum</taxon>
    </lineage>
</organism>
<dbReference type="Proteomes" id="UP000824120">
    <property type="component" value="Chromosome 1"/>
</dbReference>
<dbReference type="EMBL" id="JACXVP010000001">
    <property type="protein sequence ID" value="KAG5628328.1"/>
    <property type="molecule type" value="Genomic_DNA"/>
</dbReference>
<keyword evidence="2" id="KW-1185">Reference proteome</keyword>
<proteinExistence type="predicted"/>
<comment type="caution">
    <text evidence="1">The sequence shown here is derived from an EMBL/GenBank/DDBJ whole genome shotgun (WGS) entry which is preliminary data.</text>
</comment>
<name>A0A9J6AUY7_SOLCO</name>
<evidence type="ECO:0000313" key="1">
    <source>
        <dbReference type="EMBL" id="KAG5628328.1"/>
    </source>
</evidence>
<evidence type="ECO:0000313" key="2">
    <source>
        <dbReference type="Proteomes" id="UP000824120"/>
    </source>
</evidence>
<dbReference type="AlphaFoldDB" id="A0A9J6AUY7"/>
<gene>
    <name evidence="1" type="ORF">H5410_000045</name>
</gene>
<protein>
    <submittedName>
        <fullName evidence="1">Uncharacterized protein</fullName>
    </submittedName>
</protein>